<reference evidence="2" key="1">
    <citation type="submission" date="2025-08" db="UniProtKB">
        <authorList>
            <consortium name="RefSeq"/>
        </authorList>
    </citation>
    <scope>IDENTIFICATION</scope>
</reference>
<organism evidence="1 2">
    <name type="scientific">Echinops telfairi</name>
    <name type="common">Lesser hedgehog tenrec</name>
    <dbReference type="NCBI Taxonomy" id="9371"/>
    <lineage>
        <taxon>Eukaryota</taxon>
        <taxon>Metazoa</taxon>
        <taxon>Chordata</taxon>
        <taxon>Craniata</taxon>
        <taxon>Vertebrata</taxon>
        <taxon>Euteleostomi</taxon>
        <taxon>Mammalia</taxon>
        <taxon>Eutheria</taxon>
        <taxon>Afrotheria</taxon>
        <taxon>Tenrecidae</taxon>
        <taxon>Tenrecinae</taxon>
        <taxon>Echinops</taxon>
    </lineage>
</organism>
<dbReference type="Proteomes" id="UP000694863">
    <property type="component" value="Unplaced"/>
</dbReference>
<name>A0AC55CLT6_ECHTE</name>
<evidence type="ECO:0000313" key="2">
    <source>
        <dbReference type="RefSeq" id="XP_045139901.1"/>
    </source>
</evidence>
<evidence type="ECO:0000313" key="1">
    <source>
        <dbReference type="Proteomes" id="UP000694863"/>
    </source>
</evidence>
<gene>
    <name evidence="2" type="primary">CCDC138</name>
</gene>
<proteinExistence type="predicted"/>
<keyword evidence="1" id="KW-1185">Reference proteome</keyword>
<accession>A0AC55CLT6</accession>
<sequence>MEPRVVKPPGQDLQVERLKSLYGLGASCPEEYDFSNSDQAKSKRRSLTYTDDVDVHSSEDSRGSSSRFGSDTGKPFSTPRCRSFKPLNMNCLDDELDSFHELKQREAEELFESKHRVNASKISNQSFKEIDKVAQPNNVTLNSRSRNEFCSDTNESPLNCVKYPTSKAKNKQSILPQHVNQIYDELLQIHQKLQYETAVQQEFAEELKKREQFLAEREQLLLRHEIALSKIKGVEEEVHTRFQIIKEQHEAEVEHLTEVLKEKIKESKRLKSSFDALKELNDSLKKQLNEVSEENRKMEMQAKRVQARLDNLQRKYEFMTVQKLKGSSHSFHEMKSLKQEKITVSKTSKVPLNTQVYELLTMFMDWISDHHLSKLKSEDVGMEGEKALIKHTSQRNDIQEKCVKLLPVISEQLQWMPFVNAKYHEPFVKFIYWSLRQIDAGTQRPGDKKHFGH</sequence>
<protein>
    <submittedName>
        <fullName evidence="2">Coiled-coil domain-containing protein 138 isoform X1</fullName>
    </submittedName>
</protein>
<dbReference type="RefSeq" id="XP_045139901.1">
    <property type="nucleotide sequence ID" value="XM_045283966.1"/>
</dbReference>